<dbReference type="RefSeq" id="WP_229741806.1">
    <property type="nucleotide sequence ID" value="NZ_BMEQ01000012.1"/>
</dbReference>
<dbReference type="Proteomes" id="UP000638848">
    <property type="component" value="Unassembled WGS sequence"/>
</dbReference>
<reference evidence="4" key="1">
    <citation type="journal article" date="2014" name="Int. J. Syst. Evol. Microbiol.">
        <title>Complete genome sequence of Corynebacterium casei LMG S-19264T (=DSM 44701T), isolated from a smear-ripened cheese.</title>
        <authorList>
            <consortium name="US DOE Joint Genome Institute (JGI-PGF)"/>
            <person name="Walter F."/>
            <person name="Albersmeier A."/>
            <person name="Kalinowski J."/>
            <person name="Ruckert C."/>
        </authorList>
    </citation>
    <scope>NUCLEOTIDE SEQUENCE</scope>
    <source>
        <strain evidence="4">CGMCC 1.12187</strain>
    </source>
</reference>
<accession>A0A917LV52</accession>
<dbReference type="PANTHER" id="PTHR10655">
    <property type="entry name" value="LYSOPHOSPHOLIPASE-RELATED"/>
    <property type="match status" value="1"/>
</dbReference>
<comment type="similarity">
    <text evidence="1">Belongs to the AB hydrolase superfamily. AB hydrolase 2 family.</text>
</comment>
<gene>
    <name evidence="4" type="ORF">GCM10011374_23640</name>
</gene>
<proteinExistence type="inferred from homology"/>
<evidence type="ECO:0000313" key="5">
    <source>
        <dbReference type="Proteomes" id="UP000638848"/>
    </source>
</evidence>
<dbReference type="SUPFAM" id="SSF53474">
    <property type="entry name" value="alpha/beta-Hydrolases"/>
    <property type="match status" value="1"/>
</dbReference>
<dbReference type="AlphaFoldDB" id="A0A917LV52"/>
<evidence type="ECO:0000313" key="4">
    <source>
        <dbReference type="EMBL" id="GGG60041.1"/>
    </source>
</evidence>
<protein>
    <submittedName>
        <fullName evidence="4">Phospholipase/carboxylesterase</fullName>
    </submittedName>
</protein>
<dbReference type="InterPro" id="IPR003140">
    <property type="entry name" value="PLipase/COase/thioEstase"/>
</dbReference>
<organism evidence="4 5">
    <name type="scientific">Kocuria dechangensis</name>
    <dbReference type="NCBI Taxonomy" id="1176249"/>
    <lineage>
        <taxon>Bacteria</taxon>
        <taxon>Bacillati</taxon>
        <taxon>Actinomycetota</taxon>
        <taxon>Actinomycetes</taxon>
        <taxon>Micrococcales</taxon>
        <taxon>Micrococcaceae</taxon>
        <taxon>Kocuria</taxon>
    </lineage>
</organism>
<name>A0A917LV52_9MICC</name>
<evidence type="ECO:0000259" key="3">
    <source>
        <dbReference type="Pfam" id="PF02230"/>
    </source>
</evidence>
<reference evidence="4" key="2">
    <citation type="submission" date="2020-09" db="EMBL/GenBank/DDBJ databases">
        <authorList>
            <person name="Sun Q."/>
            <person name="Zhou Y."/>
        </authorList>
    </citation>
    <scope>NUCLEOTIDE SEQUENCE</scope>
    <source>
        <strain evidence="4">CGMCC 1.12187</strain>
    </source>
</reference>
<evidence type="ECO:0000256" key="2">
    <source>
        <dbReference type="ARBA" id="ARBA00022801"/>
    </source>
</evidence>
<dbReference type="PANTHER" id="PTHR10655:SF17">
    <property type="entry name" value="LYSOPHOSPHOLIPASE-LIKE PROTEIN 1"/>
    <property type="match status" value="1"/>
</dbReference>
<dbReference type="InterPro" id="IPR029058">
    <property type="entry name" value="AB_hydrolase_fold"/>
</dbReference>
<feature type="domain" description="Phospholipase/carboxylesterase/thioesterase" evidence="3">
    <location>
        <begin position="23"/>
        <end position="209"/>
    </location>
</feature>
<comment type="caution">
    <text evidence="4">The sequence shown here is derived from an EMBL/GenBank/DDBJ whole genome shotgun (WGS) entry which is preliminary data.</text>
</comment>
<sequence length="218" mass="23803">MPPNMHLTHEPVHHGTPLESAALVVYAIHGRGQSPAFMAEVADRVGLPGVAWILPAAHEASWYPQSFLAPPEDNQPALNDALATVREQLASLLAQEGPPVVVLGFSQGACLLSEYLLRDQPHLAGAVLHTGGYLGPTERTWVASPGRGLSDLVVELFTAQDDAWVPLHRVEATSTAFRSLGCTVELTVYDDPDHHFNDDSIRMIRRYLRRRTAPPTEP</sequence>
<evidence type="ECO:0000256" key="1">
    <source>
        <dbReference type="ARBA" id="ARBA00006499"/>
    </source>
</evidence>
<keyword evidence="2" id="KW-0378">Hydrolase</keyword>
<dbReference type="InterPro" id="IPR050565">
    <property type="entry name" value="LYPA1-2/EST-like"/>
</dbReference>
<keyword evidence="5" id="KW-1185">Reference proteome</keyword>
<dbReference type="EMBL" id="BMEQ01000012">
    <property type="protein sequence ID" value="GGG60041.1"/>
    <property type="molecule type" value="Genomic_DNA"/>
</dbReference>
<dbReference type="GO" id="GO:0016787">
    <property type="term" value="F:hydrolase activity"/>
    <property type="evidence" value="ECO:0007669"/>
    <property type="project" value="UniProtKB-KW"/>
</dbReference>
<dbReference type="Pfam" id="PF02230">
    <property type="entry name" value="Abhydrolase_2"/>
    <property type="match status" value="1"/>
</dbReference>
<dbReference type="Gene3D" id="3.40.50.1820">
    <property type="entry name" value="alpha/beta hydrolase"/>
    <property type="match status" value="1"/>
</dbReference>